<proteinExistence type="predicted"/>
<gene>
    <name evidence="2" type="primary">LOC106151564</name>
</gene>
<dbReference type="Proteomes" id="UP000085678">
    <property type="component" value="Unplaced"/>
</dbReference>
<name>A0A1S3H4G0_LINAN</name>
<accession>A0A1S3H4G0</accession>
<sequence>MSPRYTVQADCFHHRCYCGVLSLCSTREHDKLVLTSPLGCRFRVPFVRISQMSSVTTPRNTPYWTPVPTPLMRRHAQQQQLTQFDIKLIELDQVKKDALAHLKKYNALRTQFIEWFSANNKAFCVALQTVQLAVPDLVPRDIYTMNDFIKVLEMCRLLLSKKRWRLTSHEKLEEFYEFWTRLSELKAMGDKNVYERTCEFCESITRLREPQIKDKIDRLYAKLNKEYSNDFIFKEIHNERDNLFTYRMMQPAFLGLISYIPYLLKNATKVCYLVTKLHIEKE</sequence>
<dbReference type="KEGG" id="lak:106151564"/>
<organism evidence="1 2">
    <name type="scientific">Lingula anatina</name>
    <name type="common">Brachiopod</name>
    <name type="synonym">Lingula unguis</name>
    <dbReference type="NCBI Taxonomy" id="7574"/>
    <lineage>
        <taxon>Eukaryota</taxon>
        <taxon>Metazoa</taxon>
        <taxon>Spiralia</taxon>
        <taxon>Lophotrochozoa</taxon>
        <taxon>Brachiopoda</taxon>
        <taxon>Linguliformea</taxon>
        <taxon>Lingulata</taxon>
        <taxon>Lingulida</taxon>
        <taxon>Linguloidea</taxon>
        <taxon>Lingulidae</taxon>
        <taxon>Lingula</taxon>
    </lineage>
</organism>
<keyword evidence="1" id="KW-1185">Reference proteome</keyword>
<dbReference type="AlphaFoldDB" id="A0A1S3H4G0"/>
<evidence type="ECO:0000313" key="2">
    <source>
        <dbReference type="RefSeq" id="XP_013380351.1"/>
    </source>
</evidence>
<reference evidence="2" key="1">
    <citation type="submission" date="2025-08" db="UniProtKB">
        <authorList>
            <consortium name="RefSeq"/>
        </authorList>
    </citation>
    <scope>IDENTIFICATION</scope>
    <source>
        <tissue evidence="2">Gonads</tissue>
    </source>
</reference>
<dbReference type="RefSeq" id="XP_013380351.1">
    <property type="nucleotide sequence ID" value="XM_013524897.1"/>
</dbReference>
<evidence type="ECO:0000313" key="1">
    <source>
        <dbReference type="Proteomes" id="UP000085678"/>
    </source>
</evidence>
<dbReference type="InParanoid" id="A0A1S3H4G0"/>
<dbReference type="GeneID" id="106151564"/>
<protein>
    <submittedName>
        <fullName evidence="2">Uncharacterized protein LOC106151564 isoform X1</fullName>
    </submittedName>
</protein>